<comment type="caution">
    <text evidence="1">The sequence shown here is derived from an EMBL/GenBank/DDBJ whole genome shotgun (WGS) entry which is preliminary data.</text>
</comment>
<proteinExistence type="predicted"/>
<organism evidence="1 2">
    <name type="scientific">Funneliformis geosporum</name>
    <dbReference type="NCBI Taxonomy" id="1117311"/>
    <lineage>
        <taxon>Eukaryota</taxon>
        <taxon>Fungi</taxon>
        <taxon>Fungi incertae sedis</taxon>
        <taxon>Mucoromycota</taxon>
        <taxon>Glomeromycotina</taxon>
        <taxon>Glomeromycetes</taxon>
        <taxon>Glomerales</taxon>
        <taxon>Glomeraceae</taxon>
        <taxon>Funneliformis</taxon>
    </lineage>
</organism>
<evidence type="ECO:0000313" key="2">
    <source>
        <dbReference type="Proteomes" id="UP001153678"/>
    </source>
</evidence>
<dbReference type="EMBL" id="CAMKVN010002031">
    <property type="protein sequence ID" value="CAI2179245.1"/>
    <property type="molecule type" value="Genomic_DNA"/>
</dbReference>
<protein>
    <submittedName>
        <fullName evidence="1">18264_t:CDS:1</fullName>
    </submittedName>
</protein>
<name>A0A9W4X1D3_9GLOM</name>
<dbReference type="AlphaFoldDB" id="A0A9W4X1D3"/>
<accession>A0A9W4X1D3</accession>
<keyword evidence="2" id="KW-1185">Reference proteome</keyword>
<reference evidence="1" key="1">
    <citation type="submission" date="2022-08" db="EMBL/GenBank/DDBJ databases">
        <authorList>
            <person name="Kallberg Y."/>
            <person name="Tangrot J."/>
            <person name="Rosling A."/>
        </authorList>
    </citation>
    <scope>NUCLEOTIDE SEQUENCE</scope>
    <source>
        <strain evidence="1">Wild A</strain>
    </source>
</reference>
<gene>
    <name evidence="1" type="ORF">FWILDA_LOCUS8992</name>
</gene>
<sequence>MVQSLFIDTHSELHDLNRSLEDLQDEYKFNMDYNDNKTTSKDYGESILSIVDKK</sequence>
<evidence type="ECO:0000313" key="1">
    <source>
        <dbReference type="EMBL" id="CAI2179245.1"/>
    </source>
</evidence>
<dbReference type="Proteomes" id="UP001153678">
    <property type="component" value="Unassembled WGS sequence"/>
</dbReference>